<dbReference type="EMBL" id="FUYA01000003">
    <property type="protein sequence ID" value="SKA69544.1"/>
    <property type="molecule type" value="Genomic_DNA"/>
</dbReference>
<dbReference type="CDD" id="cd06158">
    <property type="entry name" value="S2P-M50_like_1"/>
    <property type="match status" value="1"/>
</dbReference>
<keyword evidence="4" id="KW-1003">Cell membrane</keyword>
<comment type="cofactor">
    <cofactor evidence="1">
        <name>Zn(2+)</name>
        <dbReference type="ChEBI" id="CHEBI:29105"/>
    </cofactor>
</comment>
<keyword evidence="10 13" id="KW-1133">Transmembrane helix</keyword>
<comment type="subcellular location">
    <subcellularLocation>
        <location evidence="2">Cell membrane</location>
        <topology evidence="2">Multi-pass membrane protein</topology>
    </subcellularLocation>
</comment>
<proteinExistence type="inferred from homology"/>
<evidence type="ECO:0000256" key="10">
    <source>
        <dbReference type="ARBA" id="ARBA00022989"/>
    </source>
</evidence>
<dbReference type="GO" id="GO:0008237">
    <property type="term" value="F:metallopeptidase activity"/>
    <property type="evidence" value="ECO:0007669"/>
    <property type="project" value="UniProtKB-KW"/>
</dbReference>
<accession>A0A1T4VX30</accession>
<dbReference type="PANTHER" id="PTHR35864:SF1">
    <property type="entry name" value="ZINC METALLOPROTEASE YWHC-RELATED"/>
    <property type="match status" value="1"/>
</dbReference>
<comment type="similarity">
    <text evidence="3">Belongs to the peptidase M50B family.</text>
</comment>
<dbReference type="Proteomes" id="UP000189733">
    <property type="component" value="Unassembled WGS sequence"/>
</dbReference>
<evidence type="ECO:0000256" key="13">
    <source>
        <dbReference type="SAM" id="Phobius"/>
    </source>
</evidence>
<evidence type="ECO:0000256" key="8">
    <source>
        <dbReference type="ARBA" id="ARBA00022801"/>
    </source>
</evidence>
<feature type="domain" description="Peptidase M50" evidence="14">
    <location>
        <begin position="137"/>
        <end position="173"/>
    </location>
</feature>
<feature type="transmembrane region" description="Helical" evidence="13">
    <location>
        <begin position="93"/>
        <end position="120"/>
    </location>
</feature>
<evidence type="ECO:0000256" key="5">
    <source>
        <dbReference type="ARBA" id="ARBA00022670"/>
    </source>
</evidence>
<dbReference type="InterPro" id="IPR052348">
    <property type="entry name" value="Metallopeptidase_M50B"/>
</dbReference>
<evidence type="ECO:0000256" key="6">
    <source>
        <dbReference type="ARBA" id="ARBA00022692"/>
    </source>
</evidence>
<keyword evidence="7" id="KW-0479">Metal-binding</keyword>
<dbReference type="RefSeq" id="WP_078684455.1">
    <property type="nucleotide sequence ID" value="NZ_FUYA01000003.1"/>
</dbReference>
<dbReference type="InterPro" id="IPR044537">
    <property type="entry name" value="Rip2-like"/>
</dbReference>
<gene>
    <name evidence="15" type="ORF">SAMN02745702_01153</name>
</gene>
<evidence type="ECO:0000256" key="1">
    <source>
        <dbReference type="ARBA" id="ARBA00001947"/>
    </source>
</evidence>
<evidence type="ECO:0000256" key="12">
    <source>
        <dbReference type="ARBA" id="ARBA00023136"/>
    </source>
</evidence>
<dbReference type="Pfam" id="PF02163">
    <property type="entry name" value="Peptidase_M50"/>
    <property type="match status" value="1"/>
</dbReference>
<dbReference type="GO" id="GO:0046872">
    <property type="term" value="F:metal ion binding"/>
    <property type="evidence" value="ECO:0007669"/>
    <property type="project" value="UniProtKB-KW"/>
</dbReference>
<protein>
    <submittedName>
        <fullName evidence="15">Zn-dependent protease (Includes SpoIVFB)</fullName>
    </submittedName>
</protein>
<dbReference type="OrthoDB" id="9800627at2"/>
<keyword evidence="12 13" id="KW-0472">Membrane</keyword>
<evidence type="ECO:0000256" key="9">
    <source>
        <dbReference type="ARBA" id="ARBA00022833"/>
    </source>
</evidence>
<feature type="transmembrane region" description="Helical" evidence="13">
    <location>
        <begin position="188"/>
        <end position="216"/>
    </location>
</feature>
<evidence type="ECO:0000256" key="11">
    <source>
        <dbReference type="ARBA" id="ARBA00023049"/>
    </source>
</evidence>
<keyword evidence="8" id="KW-0378">Hydrolase</keyword>
<evidence type="ECO:0000256" key="7">
    <source>
        <dbReference type="ARBA" id="ARBA00022723"/>
    </source>
</evidence>
<evidence type="ECO:0000259" key="14">
    <source>
        <dbReference type="Pfam" id="PF02163"/>
    </source>
</evidence>
<dbReference type="InterPro" id="IPR008915">
    <property type="entry name" value="Peptidase_M50"/>
</dbReference>
<keyword evidence="5 15" id="KW-0645">Protease</keyword>
<evidence type="ECO:0000256" key="2">
    <source>
        <dbReference type="ARBA" id="ARBA00004651"/>
    </source>
</evidence>
<sequence>MFDVSEAVVRIAIMAVPFLLAVTCHELAHGLAAYWFGDPTARNAGRLTLNPLPHMDPLGTIVFLITSLTGGFVIGWAKPVPINPRYFRNIKKGILVVSAAGALMNFLLAGLMFAGFQLMLNNLPAPGSSAEFFFVPVLNILRYGVWINVILGFFNLLPIPPLDGSKILAELLPPKLAFKYLQLERYGFIIIVVLMMTGAFRLIFSPVFSVLAPLLYLI</sequence>
<dbReference type="GO" id="GO:0005886">
    <property type="term" value="C:plasma membrane"/>
    <property type="evidence" value="ECO:0007669"/>
    <property type="project" value="UniProtKB-SubCell"/>
</dbReference>
<keyword evidence="11" id="KW-0482">Metalloprotease</keyword>
<name>A0A1T4VX30_9BACT</name>
<dbReference type="PANTHER" id="PTHR35864">
    <property type="entry name" value="ZINC METALLOPROTEASE MJ0611-RELATED"/>
    <property type="match status" value="1"/>
</dbReference>
<keyword evidence="16" id="KW-1185">Reference proteome</keyword>
<feature type="transmembrane region" description="Helical" evidence="13">
    <location>
        <begin position="12"/>
        <end position="37"/>
    </location>
</feature>
<evidence type="ECO:0000256" key="4">
    <source>
        <dbReference type="ARBA" id="ARBA00022475"/>
    </source>
</evidence>
<dbReference type="STRING" id="1121442.SAMN02745702_01153"/>
<dbReference type="GO" id="GO:0006508">
    <property type="term" value="P:proteolysis"/>
    <property type="evidence" value="ECO:0007669"/>
    <property type="project" value="UniProtKB-KW"/>
</dbReference>
<evidence type="ECO:0000313" key="16">
    <source>
        <dbReference type="Proteomes" id="UP000189733"/>
    </source>
</evidence>
<dbReference type="AlphaFoldDB" id="A0A1T4VX30"/>
<feature type="transmembrane region" description="Helical" evidence="13">
    <location>
        <begin position="140"/>
        <end position="157"/>
    </location>
</feature>
<evidence type="ECO:0000256" key="3">
    <source>
        <dbReference type="ARBA" id="ARBA00007931"/>
    </source>
</evidence>
<keyword evidence="6 13" id="KW-0812">Transmembrane</keyword>
<keyword evidence="9" id="KW-0862">Zinc</keyword>
<evidence type="ECO:0000313" key="15">
    <source>
        <dbReference type="EMBL" id="SKA69544.1"/>
    </source>
</evidence>
<organism evidence="15 16">
    <name type="scientific">Desulfobaculum bizertense DSM 18034</name>
    <dbReference type="NCBI Taxonomy" id="1121442"/>
    <lineage>
        <taxon>Bacteria</taxon>
        <taxon>Pseudomonadati</taxon>
        <taxon>Thermodesulfobacteriota</taxon>
        <taxon>Desulfovibrionia</taxon>
        <taxon>Desulfovibrionales</taxon>
        <taxon>Desulfovibrionaceae</taxon>
        <taxon>Desulfobaculum</taxon>
    </lineage>
</organism>
<feature type="transmembrane region" description="Helical" evidence="13">
    <location>
        <begin position="57"/>
        <end position="77"/>
    </location>
</feature>
<reference evidence="15 16" key="1">
    <citation type="submission" date="2017-02" db="EMBL/GenBank/DDBJ databases">
        <authorList>
            <person name="Peterson S.W."/>
        </authorList>
    </citation>
    <scope>NUCLEOTIDE SEQUENCE [LARGE SCALE GENOMIC DNA]</scope>
    <source>
        <strain evidence="15 16">DSM 18034</strain>
    </source>
</reference>